<keyword evidence="3" id="KW-0597">Phosphoprotein</keyword>
<evidence type="ECO:0000256" key="10">
    <source>
        <dbReference type="ARBA" id="ARBA00037696"/>
    </source>
</evidence>
<dbReference type="NCBIfam" id="NF008293">
    <property type="entry name" value="PRK11073.1"/>
    <property type="match status" value="1"/>
</dbReference>
<dbReference type="PROSITE" id="PS50109">
    <property type="entry name" value="HIS_KIN"/>
    <property type="match status" value="1"/>
</dbReference>
<comment type="catalytic activity">
    <reaction evidence="1">
        <text>ATP + protein L-histidine = ADP + protein N-phospho-L-histidine.</text>
        <dbReference type="EC" id="2.7.13.3"/>
    </reaction>
</comment>
<comment type="function">
    <text evidence="10">Member of the two-component regulatory system NtrB/NtrC, which controls expression of the nitrogen-regulated (ntr) genes in response to nitrogen limitation. Under conditions of nitrogen limitation, NtrB autophosphorylates and transfers the phosphoryl group to NtrC. In the presence of nitrogen, acts as a phosphatase that dephosphorylates and inactivates NtrC.</text>
</comment>
<keyword evidence="6 16" id="KW-0418">Kinase</keyword>
<dbReference type="CDD" id="cd00130">
    <property type="entry name" value="PAS"/>
    <property type="match status" value="1"/>
</dbReference>
<evidence type="ECO:0000256" key="12">
    <source>
        <dbReference type="ARBA" id="ARBA00042313"/>
    </source>
</evidence>
<dbReference type="EC" id="2.7.13.3" evidence="2"/>
<evidence type="ECO:0000256" key="3">
    <source>
        <dbReference type="ARBA" id="ARBA00022553"/>
    </source>
</evidence>
<dbReference type="SMART" id="SM00387">
    <property type="entry name" value="HATPase_c"/>
    <property type="match status" value="1"/>
</dbReference>
<evidence type="ECO:0000256" key="11">
    <source>
        <dbReference type="ARBA" id="ARBA00039567"/>
    </source>
</evidence>
<dbReference type="RefSeq" id="WP_285762744.1">
    <property type="nucleotide sequence ID" value="NZ_BSYJ01000001.1"/>
</dbReference>
<dbReference type="InterPro" id="IPR000014">
    <property type="entry name" value="PAS"/>
</dbReference>
<dbReference type="Gene3D" id="3.30.450.20">
    <property type="entry name" value="PAS domain"/>
    <property type="match status" value="1"/>
</dbReference>
<dbReference type="GO" id="GO:0016301">
    <property type="term" value="F:kinase activity"/>
    <property type="evidence" value="ECO:0007669"/>
    <property type="project" value="UniProtKB-KW"/>
</dbReference>
<proteinExistence type="predicted"/>
<dbReference type="InterPro" id="IPR004358">
    <property type="entry name" value="Sig_transdc_His_kin-like_C"/>
</dbReference>
<evidence type="ECO:0000256" key="4">
    <source>
        <dbReference type="ARBA" id="ARBA00022679"/>
    </source>
</evidence>
<evidence type="ECO:0000313" key="17">
    <source>
        <dbReference type="Proteomes" id="UP001224392"/>
    </source>
</evidence>
<evidence type="ECO:0000256" key="6">
    <source>
        <dbReference type="ARBA" id="ARBA00022777"/>
    </source>
</evidence>
<keyword evidence="8" id="KW-0902">Two-component regulatory system</keyword>
<evidence type="ECO:0000256" key="13">
    <source>
        <dbReference type="ARBA" id="ARBA00043094"/>
    </source>
</evidence>
<evidence type="ECO:0000256" key="9">
    <source>
        <dbReference type="ARBA" id="ARBA00023231"/>
    </source>
</evidence>
<dbReference type="Pfam" id="PF02518">
    <property type="entry name" value="HATPase_c"/>
    <property type="match status" value="1"/>
</dbReference>
<name>A0ABQ6LW03_9GAMM</name>
<dbReference type="SMART" id="SM00388">
    <property type="entry name" value="HisKA"/>
    <property type="match status" value="1"/>
</dbReference>
<dbReference type="Pfam" id="PF08448">
    <property type="entry name" value="PAS_4"/>
    <property type="match status" value="1"/>
</dbReference>
<gene>
    <name evidence="16" type="primary">ntrB</name>
    <name evidence="16" type="ORF">MNKW57_05620</name>
</gene>
<evidence type="ECO:0000313" key="16">
    <source>
        <dbReference type="EMBL" id="GMG86241.1"/>
    </source>
</evidence>
<dbReference type="InterPro" id="IPR036097">
    <property type="entry name" value="HisK_dim/P_sf"/>
</dbReference>
<dbReference type="EMBL" id="BSYJ01000001">
    <property type="protein sequence ID" value="GMG86241.1"/>
    <property type="molecule type" value="Genomic_DNA"/>
</dbReference>
<organism evidence="16 17">
    <name type="scientific">Biformimicrobium ophioploci</name>
    <dbReference type="NCBI Taxonomy" id="3036711"/>
    <lineage>
        <taxon>Bacteria</taxon>
        <taxon>Pseudomonadati</taxon>
        <taxon>Pseudomonadota</taxon>
        <taxon>Gammaproteobacteria</taxon>
        <taxon>Cellvibrionales</taxon>
        <taxon>Microbulbiferaceae</taxon>
        <taxon>Biformimicrobium</taxon>
    </lineage>
</organism>
<dbReference type="InterPro" id="IPR013656">
    <property type="entry name" value="PAS_4"/>
</dbReference>
<evidence type="ECO:0000259" key="14">
    <source>
        <dbReference type="PROSITE" id="PS50109"/>
    </source>
</evidence>
<dbReference type="Pfam" id="PF00512">
    <property type="entry name" value="HisKA"/>
    <property type="match status" value="1"/>
</dbReference>
<dbReference type="SMART" id="SM00091">
    <property type="entry name" value="PAS"/>
    <property type="match status" value="1"/>
</dbReference>
<dbReference type="InterPro" id="IPR036890">
    <property type="entry name" value="HATPase_C_sf"/>
</dbReference>
<reference evidence="16 17" key="1">
    <citation type="submission" date="2023-04" db="EMBL/GenBank/DDBJ databases">
        <title>Marinobulbifer ophiurae gen. nov., sp. Nov., isolate from tissue of brittle star Ophioplocus japonicus.</title>
        <authorList>
            <person name="Kawano K."/>
            <person name="Sawayama S."/>
            <person name="Nakagawa S."/>
        </authorList>
    </citation>
    <scope>NUCLEOTIDE SEQUENCE [LARGE SCALE GENOMIC DNA]</scope>
    <source>
        <strain evidence="16 17">NKW57</strain>
    </source>
</reference>
<dbReference type="InterPro" id="IPR005467">
    <property type="entry name" value="His_kinase_dom"/>
</dbReference>
<feature type="domain" description="PAS" evidence="15">
    <location>
        <begin position="3"/>
        <end position="55"/>
    </location>
</feature>
<sequence>MLNDSQVRQILDNLSTALLVLDDELTLRYINGAGEDLLATSSERLLGQSVTQLYDESGDAPAEMHSALANGLRFTKRRVEWHLPGGGSCTVDYSVTPVQDQGLLMLEVQPMDRLLRIAREDELIAAHETTRDLVRGMAHEVKNPLGGIRGAAQLLQRELPEPGLEEYTRIIIDEADRLRNLVDRLLGPRRAPKLKPSNVHQLLERVAQLIDAECKGRLRIRRDYDVSIPDLPLDGEQMVQALLNIVRNAMQAIAEGPGLENGEITLRTRVQRQFTIGRHTHRLVCRISVIDNGPGVLPEIRERIFYPMISGRAAGSGIGLSMAQQIVNQHEGLIECDSAPGNTEFSIYLPLQAGQG</sequence>
<keyword evidence="9" id="KW-0535">Nitrogen fixation</keyword>
<protein>
    <recommendedName>
        <fullName evidence="11">Sensory histidine kinase/phosphatase NtrB</fullName>
        <ecNumber evidence="2">2.7.13.3</ecNumber>
    </recommendedName>
    <alternativeName>
        <fullName evidence="12">Nitrogen regulation protein NR(II)</fullName>
    </alternativeName>
    <alternativeName>
        <fullName evidence="13">Nitrogen regulator II</fullName>
    </alternativeName>
</protein>
<dbReference type="SUPFAM" id="SSF55874">
    <property type="entry name" value="ATPase domain of HSP90 chaperone/DNA topoisomerase II/histidine kinase"/>
    <property type="match status" value="1"/>
</dbReference>
<evidence type="ECO:0000256" key="5">
    <source>
        <dbReference type="ARBA" id="ARBA00022741"/>
    </source>
</evidence>
<keyword evidence="17" id="KW-1185">Reference proteome</keyword>
<dbReference type="Gene3D" id="1.10.287.130">
    <property type="match status" value="1"/>
</dbReference>
<dbReference type="PRINTS" id="PR00344">
    <property type="entry name" value="BCTRLSENSOR"/>
</dbReference>
<evidence type="ECO:0000256" key="7">
    <source>
        <dbReference type="ARBA" id="ARBA00022840"/>
    </source>
</evidence>
<dbReference type="PANTHER" id="PTHR43065">
    <property type="entry name" value="SENSOR HISTIDINE KINASE"/>
    <property type="match status" value="1"/>
</dbReference>
<dbReference type="Gene3D" id="3.30.565.10">
    <property type="entry name" value="Histidine kinase-like ATPase, C-terminal domain"/>
    <property type="match status" value="1"/>
</dbReference>
<comment type="caution">
    <text evidence="16">The sequence shown here is derived from an EMBL/GenBank/DDBJ whole genome shotgun (WGS) entry which is preliminary data.</text>
</comment>
<dbReference type="InterPro" id="IPR003594">
    <property type="entry name" value="HATPase_dom"/>
</dbReference>
<evidence type="ECO:0000256" key="8">
    <source>
        <dbReference type="ARBA" id="ARBA00023012"/>
    </source>
</evidence>
<keyword evidence="7" id="KW-0067">ATP-binding</keyword>
<dbReference type="PANTHER" id="PTHR43065:SF16">
    <property type="entry name" value="SENSORY HISTIDINE KINASE_PHOSPHATASE NTRB"/>
    <property type="match status" value="1"/>
</dbReference>
<accession>A0ABQ6LW03</accession>
<dbReference type="PROSITE" id="PS50112">
    <property type="entry name" value="PAS"/>
    <property type="match status" value="1"/>
</dbReference>
<dbReference type="SUPFAM" id="SSF55785">
    <property type="entry name" value="PYP-like sensor domain (PAS domain)"/>
    <property type="match status" value="1"/>
</dbReference>
<dbReference type="InterPro" id="IPR003661">
    <property type="entry name" value="HisK_dim/P_dom"/>
</dbReference>
<evidence type="ECO:0000256" key="2">
    <source>
        <dbReference type="ARBA" id="ARBA00012438"/>
    </source>
</evidence>
<dbReference type="Proteomes" id="UP001224392">
    <property type="component" value="Unassembled WGS sequence"/>
</dbReference>
<evidence type="ECO:0000256" key="1">
    <source>
        <dbReference type="ARBA" id="ARBA00000085"/>
    </source>
</evidence>
<feature type="domain" description="Histidine kinase" evidence="14">
    <location>
        <begin position="136"/>
        <end position="353"/>
    </location>
</feature>
<keyword evidence="5" id="KW-0547">Nucleotide-binding</keyword>
<dbReference type="CDD" id="cd00082">
    <property type="entry name" value="HisKA"/>
    <property type="match status" value="1"/>
</dbReference>
<dbReference type="SUPFAM" id="SSF47384">
    <property type="entry name" value="Homodimeric domain of signal transducing histidine kinase"/>
    <property type="match status" value="1"/>
</dbReference>
<keyword evidence="4" id="KW-0808">Transferase</keyword>
<dbReference type="InterPro" id="IPR035965">
    <property type="entry name" value="PAS-like_dom_sf"/>
</dbReference>
<evidence type="ECO:0000259" key="15">
    <source>
        <dbReference type="PROSITE" id="PS50112"/>
    </source>
</evidence>